<dbReference type="InterPro" id="IPR009057">
    <property type="entry name" value="Homeodomain-like_sf"/>
</dbReference>
<organism evidence="5 6">
    <name type="scientific">Rhodohalobacter sulfatireducens</name>
    <dbReference type="NCBI Taxonomy" id="2911366"/>
    <lineage>
        <taxon>Bacteria</taxon>
        <taxon>Pseudomonadati</taxon>
        <taxon>Balneolota</taxon>
        <taxon>Balneolia</taxon>
        <taxon>Balneolales</taxon>
        <taxon>Balneolaceae</taxon>
        <taxon>Rhodohalobacter</taxon>
    </lineage>
</organism>
<gene>
    <name evidence="5" type="ORF">L6773_11905</name>
</gene>
<dbReference type="EMBL" id="JAKLWS010000014">
    <property type="protein sequence ID" value="MCG2589273.1"/>
    <property type="molecule type" value="Genomic_DNA"/>
</dbReference>
<keyword evidence="2" id="KW-0238">DNA-binding</keyword>
<dbReference type="PROSITE" id="PS01124">
    <property type="entry name" value="HTH_ARAC_FAMILY_2"/>
    <property type="match status" value="1"/>
</dbReference>
<proteinExistence type="predicted"/>
<evidence type="ECO:0000313" key="6">
    <source>
        <dbReference type="Proteomes" id="UP001165366"/>
    </source>
</evidence>
<dbReference type="Proteomes" id="UP001165366">
    <property type="component" value="Unassembled WGS sequence"/>
</dbReference>
<dbReference type="PANTHER" id="PTHR43280">
    <property type="entry name" value="ARAC-FAMILY TRANSCRIPTIONAL REGULATOR"/>
    <property type="match status" value="1"/>
</dbReference>
<evidence type="ECO:0000256" key="2">
    <source>
        <dbReference type="ARBA" id="ARBA00023125"/>
    </source>
</evidence>
<evidence type="ECO:0000313" key="5">
    <source>
        <dbReference type="EMBL" id="MCG2589273.1"/>
    </source>
</evidence>
<dbReference type="PRINTS" id="PR00032">
    <property type="entry name" value="HTHARAC"/>
</dbReference>
<evidence type="ECO:0000256" key="1">
    <source>
        <dbReference type="ARBA" id="ARBA00023015"/>
    </source>
</evidence>
<keyword evidence="1" id="KW-0805">Transcription regulation</keyword>
<sequence>MTHFEYPKNHSVIYRYRNPELGGQILLANQQADLHPYKNDDFFKVIWNKGSDFSFEIDGQRISLKKNQLICLTPLQNPDYSTFDSEYYILLFNREFYCIHENDDEVSCEGLLFWGSSERPVVQLNEEEKPKFETLFQVFEDELNTRDNIQGEMLRMLLKRLIIKSTRLARKQFFPQNLGKKNTELIRQFNILVEQHYRDCHQVSDYAELLHKSPKTLSNLFAEAGQKTPLQLIHHRLVLEAKRQLLNTEKLAKEIAFELGFDEPAHFSRFFKKETGKSPSQYRNIS</sequence>
<accession>A0ABS9KEJ9</accession>
<dbReference type="InterPro" id="IPR018060">
    <property type="entry name" value="HTH_AraC"/>
</dbReference>
<dbReference type="RefSeq" id="WP_237854636.1">
    <property type="nucleotide sequence ID" value="NZ_JAKLWS010000014.1"/>
</dbReference>
<protein>
    <submittedName>
        <fullName evidence="5">AraC family transcriptional regulator</fullName>
    </submittedName>
</protein>
<dbReference type="SUPFAM" id="SSF46689">
    <property type="entry name" value="Homeodomain-like"/>
    <property type="match status" value="1"/>
</dbReference>
<name>A0ABS9KEJ9_9BACT</name>
<feature type="domain" description="HTH araC/xylS-type" evidence="4">
    <location>
        <begin position="187"/>
        <end position="285"/>
    </location>
</feature>
<evidence type="ECO:0000256" key="3">
    <source>
        <dbReference type="ARBA" id="ARBA00023163"/>
    </source>
</evidence>
<keyword evidence="3" id="KW-0804">Transcription</keyword>
<reference evidence="5" key="2">
    <citation type="submission" date="2024-05" db="EMBL/GenBank/DDBJ databases">
        <title>Rhodohalobacter halophilus gen. nov., sp. nov., a moderately halophilic member of the family Balneolaceae.</title>
        <authorList>
            <person name="Xia J."/>
        </authorList>
    </citation>
    <scope>NUCLEOTIDE SEQUENCE</scope>
    <source>
        <strain evidence="5">WB101</strain>
    </source>
</reference>
<evidence type="ECO:0000259" key="4">
    <source>
        <dbReference type="PROSITE" id="PS01124"/>
    </source>
</evidence>
<dbReference type="Pfam" id="PF12833">
    <property type="entry name" value="HTH_18"/>
    <property type="match status" value="1"/>
</dbReference>
<dbReference type="SMART" id="SM00342">
    <property type="entry name" value="HTH_ARAC"/>
    <property type="match status" value="1"/>
</dbReference>
<dbReference type="Gene3D" id="1.10.10.60">
    <property type="entry name" value="Homeodomain-like"/>
    <property type="match status" value="1"/>
</dbReference>
<keyword evidence="6" id="KW-1185">Reference proteome</keyword>
<dbReference type="PANTHER" id="PTHR43280:SF32">
    <property type="entry name" value="TRANSCRIPTIONAL REGULATORY PROTEIN"/>
    <property type="match status" value="1"/>
</dbReference>
<dbReference type="InterPro" id="IPR020449">
    <property type="entry name" value="Tscrpt_reg_AraC-type_HTH"/>
</dbReference>
<comment type="caution">
    <text evidence="5">The sequence shown here is derived from an EMBL/GenBank/DDBJ whole genome shotgun (WGS) entry which is preliminary data.</text>
</comment>
<reference evidence="5" key="1">
    <citation type="submission" date="2022-01" db="EMBL/GenBank/DDBJ databases">
        <authorList>
            <person name="Wang Y."/>
        </authorList>
    </citation>
    <scope>NUCLEOTIDE SEQUENCE</scope>
    <source>
        <strain evidence="5">WB101</strain>
    </source>
</reference>